<sequence length="175" mass="18428">MRKPGRAISTIAVFVGMCVADAPSHADEPKLSPMPNPSASAQVGLQVGQAIQVVIDFAKILTLERTAKTIVIGNSGILDATVNDERTVVLTGKAAGTTNMIVLGEDNKEILNTSVIVTPGRQVTTVYQGLQRQTYSCFSACTPVLSVGDEAGHFDRARAQIQSRQEFATGNGAAQ</sequence>
<proteinExistence type="predicted"/>
<dbReference type="EMBL" id="WURB01000002">
    <property type="protein sequence ID" value="MXQ10687.1"/>
    <property type="molecule type" value="Genomic_DNA"/>
</dbReference>
<name>A0A7X3MPA8_9HYPH</name>
<gene>
    <name evidence="2" type="ORF">GR328_04340</name>
</gene>
<evidence type="ECO:0000313" key="3">
    <source>
        <dbReference type="Proteomes" id="UP000436483"/>
    </source>
</evidence>
<dbReference type="InterPro" id="IPR032789">
    <property type="entry name" value="T2SS-T3SS_pil_N"/>
</dbReference>
<feature type="domain" description="Pilus formation protein N-terminal" evidence="1">
    <location>
        <begin position="49"/>
        <end position="118"/>
    </location>
</feature>
<dbReference type="AlphaFoldDB" id="A0A7X3MPA8"/>
<protein>
    <recommendedName>
        <fullName evidence="1">Pilus formation protein N-terminal domain-containing protein</fullName>
    </recommendedName>
</protein>
<dbReference type="Proteomes" id="UP000436483">
    <property type="component" value="Unassembled WGS sequence"/>
</dbReference>
<organism evidence="2 3">
    <name type="scientific">Microvirga makkahensis</name>
    <dbReference type="NCBI Taxonomy" id="1128670"/>
    <lineage>
        <taxon>Bacteria</taxon>
        <taxon>Pseudomonadati</taxon>
        <taxon>Pseudomonadota</taxon>
        <taxon>Alphaproteobacteria</taxon>
        <taxon>Hyphomicrobiales</taxon>
        <taxon>Methylobacteriaceae</taxon>
        <taxon>Microvirga</taxon>
    </lineage>
</organism>
<evidence type="ECO:0000259" key="1">
    <source>
        <dbReference type="Pfam" id="PF13629"/>
    </source>
</evidence>
<comment type="caution">
    <text evidence="2">The sequence shown here is derived from an EMBL/GenBank/DDBJ whole genome shotgun (WGS) entry which is preliminary data.</text>
</comment>
<accession>A0A7X3MPA8</accession>
<keyword evidence="3" id="KW-1185">Reference proteome</keyword>
<dbReference type="OrthoDB" id="9815749at2"/>
<reference evidence="2 3" key="2">
    <citation type="submission" date="2020-01" db="EMBL/GenBank/DDBJ databases">
        <title>Microvirga sp. nov., an arsenate reduction bacterium isolated from Tibet hotspring sediments.</title>
        <authorList>
            <person name="Xian W.-D."/>
            <person name="Li W.-J."/>
        </authorList>
    </citation>
    <scope>NUCLEOTIDE SEQUENCE [LARGE SCALE GENOMIC DNA]</scope>
    <source>
        <strain evidence="2 3">KCTC 23863</strain>
    </source>
</reference>
<dbReference type="Pfam" id="PF13629">
    <property type="entry name" value="T2SS-T3SS_pil_N"/>
    <property type="match status" value="1"/>
</dbReference>
<reference evidence="2 3" key="1">
    <citation type="submission" date="2019-12" db="EMBL/GenBank/DDBJ databases">
        <authorList>
            <person name="Yuan C.-G."/>
        </authorList>
    </citation>
    <scope>NUCLEOTIDE SEQUENCE [LARGE SCALE GENOMIC DNA]</scope>
    <source>
        <strain evidence="2 3">KCTC 23863</strain>
    </source>
</reference>
<dbReference type="RefSeq" id="WP_160883284.1">
    <property type="nucleotide sequence ID" value="NZ_WURB01000002.1"/>
</dbReference>
<evidence type="ECO:0000313" key="2">
    <source>
        <dbReference type="EMBL" id="MXQ10687.1"/>
    </source>
</evidence>